<accession>A0ABQ2SEK8</accession>
<evidence type="ECO:0000313" key="1">
    <source>
        <dbReference type="EMBL" id="GGS25897.1"/>
    </source>
</evidence>
<dbReference type="RefSeq" id="WP_189100758.1">
    <property type="nucleotide sequence ID" value="NZ_BMQO01000005.1"/>
</dbReference>
<proteinExistence type="predicted"/>
<comment type="caution">
    <text evidence="1">The sequence shown here is derived from an EMBL/GenBank/DDBJ whole genome shotgun (WGS) entry which is preliminary data.</text>
</comment>
<name>A0ABQ2SEK8_9DEIO</name>
<reference evidence="2" key="1">
    <citation type="journal article" date="2019" name="Int. J. Syst. Evol. Microbiol.">
        <title>The Global Catalogue of Microorganisms (GCM) 10K type strain sequencing project: providing services to taxonomists for standard genome sequencing and annotation.</title>
        <authorList>
            <consortium name="The Broad Institute Genomics Platform"/>
            <consortium name="The Broad Institute Genome Sequencing Center for Infectious Disease"/>
            <person name="Wu L."/>
            <person name="Ma J."/>
        </authorList>
    </citation>
    <scope>NUCLEOTIDE SEQUENCE [LARGE SCALE GENOMIC DNA]</scope>
    <source>
        <strain evidence="2">JCM 31406</strain>
    </source>
</reference>
<sequence>MSAVLTRPAVNAASPLDPGAWLTVLDDTLPRQVFGPEANRDVQQLATVCRALLCLPAGLVLPESRLQRVTGALLRHPLWEDLLITNPEWLHPALSALHLWHRHWPALPGVLRPAQRTLDAGLLCRAEWTPMHLLDLSVHLHALQAWGLHLGGAPLLSPTGAARASALGGSAPAWLWCYEKVSVLNYLLRAARGGGLDVPAWTSGVTAANLVHALKALSGAAAEDREGALRALSEHALAHALSDAPTPALLRRALHAATPAPDGPHPADGDRWLWPVVAAGLAVVAARLEPLSHPSVRSEP</sequence>
<evidence type="ECO:0000313" key="2">
    <source>
        <dbReference type="Proteomes" id="UP000620633"/>
    </source>
</evidence>
<dbReference type="Proteomes" id="UP000620633">
    <property type="component" value="Unassembled WGS sequence"/>
</dbReference>
<dbReference type="EMBL" id="BMQO01000005">
    <property type="protein sequence ID" value="GGS25897.1"/>
    <property type="molecule type" value="Genomic_DNA"/>
</dbReference>
<keyword evidence="2" id="KW-1185">Reference proteome</keyword>
<organism evidence="1 2">
    <name type="scientific">Deinococcus knuensis</name>
    <dbReference type="NCBI Taxonomy" id="1837380"/>
    <lineage>
        <taxon>Bacteria</taxon>
        <taxon>Thermotogati</taxon>
        <taxon>Deinococcota</taxon>
        <taxon>Deinococci</taxon>
        <taxon>Deinococcales</taxon>
        <taxon>Deinococcaceae</taxon>
        <taxon>Deinococcus</taxon>
    </lineage>
</organism>
<gene>
    <name evidence="1" type="ORF">GCM10008961_16740</name>
</gene>
<protein>
    <submittedName>
        <fullName evidence="1">Uncharacterized protein</fullName>
    </submittedName>
</protein>